<evidence type="ECO:0000256" key="6">
    <source>
        <dbReference type="ARBA" id="ARBA00035642"/>
    </source>
</evidence>
<evidence type="ECO:0000256" key="8">
    <source>
        <dbReference type="RuleBase" id="RU363032"/>
    </source>
</evidence>
<keyword evidence="11" id="KW-1185">Reference proteome</keyword>
<evidence type="ECO:0000313" key="10">
    <source>
        <dbReference type="EMBL" id="CZE46480.1"/>
    </source>
</evidence>
<protein>
    <submittedName>
        <fullName evidence="10">Osmoprotectant-binding protein</fullName>
    </submittedName>
</protein>
<comment type="similarity">
    <text evidence="6">In the C-terminal section; belongs to the OsmX family.</text>
</comment>
<dbReference type="Pfam" id="PF00528">
    <property type="entry name" value="BPD_transp_1"/>
    <property type="match status" value="1"/>
</dbReference>
<dbReference type="InterPro" id="IPR058089">
    <property type="entry name" value="EgtUBC_SBD"/>
</dbReference>
<keyword evidence="2 8" id="KW-0813">Transport</keyword>
<organism evidence="10 11">
    <name type="scientific">Campylobacter geochelonis</name>
    <dbReference type="NCBI Taxonomy" id="1780362"/>
    <lineage>
        <taxon>Bacteria</taxon>
        <taxon>Pseudomonadati</taxon>
        <taxon>Campylobacterota</taxon>
        <taxon>Epsilonproteobacteria</taxon>
        <taxon>Campylobacterales</taxon>
        <taxon>Campylobacteraceae</taxon>
        <taxon>Campylobacter</taxon>
    </lineage>
</organism>
<dbReference type="InterPro" id="IPR035906">
    <property type="entry name" value="MetI-like_sf"/>
</dbReference>
<evidence type="ECO:0000256" key="7">
    <source>
        <dbReference type="ARBA" id="ARBA00035652"/>
    </source>
</evidence>
<dbReference type="CDD" id="cd06261">
    <property type="entry name" value="TM_PBP2"/>
    <property type="match status" value="1"/>
</dbReference>
<evidence type="ECO:0000256" key="4">
    <source>
        <dbReference type="ARBA" id="ARBA00022989"/>
    </source>
</evidence>
<dbReference type="PANTHER" id="PTHR30177">
    <property type="entry name" value="GLYCINE BETAINE/L-PROLINE TRANSPORT SYSTEM PERMEASE PROTEIN PROW"/>
    <property type="match status" value="1"/>
</dbReference>
<evidence type="ECO:0000313" key="11">
    <source>
        <dbReference type="Proteomes" id="UP000069632"/>
    </source>
</evidence>
<accession>A0A128EBY6</accession>
<dbReference type="Gene3D" id="1.10.3720.10">
    <property type="entry name" value="MetI-like"/>
    <property type="match status" value="1"/>
</dbReference>
<dbReference type="GO" id="GO:0031460">
    <property type="term" value="P:glycine betaine transport"/>
    <property type="evidence" value="ECO:0007669"/>
    <property type="project" value="TreeGrafter"/>
</dbReference>
<name>A0A128EBY6_9BACT</name>
<dbReference type="PROSITE" id="PS50928">
    <property type="entry name" value="ABC_TM1"/>
    <property type="match status" value="1"/>
</dbReference>
<comment type="subcellular location">
    <subcellularLocation>
        <location evidence="1 8">Cell membrane</location>
        <topology evidence="1 8">Multi-pass membrane protein</topology>
    </subcellularLocation>
</comment>
<dbReference type="GO" id="GO:0022857">
    <property type="term" value="F:transmembrane transporter activity"/>
    <property type="evidence" value="ECO:0007669"/>
    <property type="project" value="InterPro"/>
</dbReference>
<dbReference type="AlphaFoldDB" id="A0A128EBY6"/>
<dbReference type="InterPro" id="IPR007210">
    <property type="entry name" value="ABC_Gly_betaine_transp_sub-bd"/>
</dbReference>
<comment type="similarity">
    <text evidence="8">Belongs to the binding-protein-dependent transport system permease family.</text>
</comment>
<feature type="domain" description="ABC transmembrane type-1" evidence="9">
    <location>
        <begin position="19"/>
        <end position="198"/>
    </location>
</feature>
<dbReference type="GO" id="GO:0043190">
    <property type="term" value="C:ATP-binding cassette (ABC) transporter complex"/>
    <property type="evidence" value="ECO:0007669"/>
    <property type="project" value="InterPro"/>
</dbReference>
<dbReference type="EMBL" id="FIZP01000001">
    <property type="protein sequence ID" value="CZE46480.1"/>
    <property type="molecule type" value="Genomic_DNA"/>
</dbReference>
<comment type="similarity">
    <text evidence="7">In the N-terminal section; belongs to the binding-protein-dependent transport system permease family.</text>
</comment>
<dbReference type="OrthoDB" id="9815258at2"/>
<feature type="transmembrane region" description="Helical" evidence="8">
    <location>
        <begin position="144"/>
        <end position="172"/>
    </location>
</feature>
<evidence type="ECO:0000259" key="9">
    <source>
        <dbReference type="PROSITE" id="PS50928"/>
    </source>
</evidence>
<feature type="transmembrane region" description="Helical" evidence="8">
    <location>
        <begin position="20"/>
        <end position="46"/>
    </location>
</feature>
<keyword evidence="5 8" id="KW-0472">Membrane</keyword>
<dbReference type="InterPro" id="IPR000515">
    <property type="entry name" value="MetI-like"/>
</dbReference>
<proteinExistence type="inferred from homology"/>
<dbReference type="Gene3D" id="3.40.190.120">
    <property type="entry name" value="Osmoprotection protein (prox), domain 2"/>
    <property type="match status" value="1"/>
</dbReference>
<dbReference type="Gene3D" id="3.40.190.10">
    <property type="entry name" value="Periplasmic binding protein-like II"/>
    <property type="match status" value="1"/>
</dbReference>
<keyword evidence="3 8" id="KW-0812">Transmembrane</keyword>
<dbReference type="SUPFAM" id="SSF161098">
    <property type="entry name" value="MetI-like"/>
    <property type="match status" value="1"/>
</dbReference>
<dbReference type="CDD" id="cd13610">
    <property type="entry name" value="PBP2_ChoS"/>
    <property type="match status" value="1"/>
</dbReference>
<evidence type="ECO:0000256" key="2">
    <source>
        <dbReference type="ARBA" id="ARBA00022448"/>
    </source>
</evidence>
<dbReference type="PANTHER" id="PTHR30177:SF4">
    <property type="entry name" value="OSMOPROTECTANT IMPORT PERMEASE PROTEIN OSMW"/>
    <property type="match status" value="1"/>
</dbReference>
<dbReference type="Proteomes" id="UP000069632">
    <property type="component" value="Unassembled WGS sequence"/>
</dbReference>
<feature type="transmembrane region" description="Helical" evidence="8">
    <location>
        <begin position="178"/>
        <end position="197"/>
    </location>
</feature>
<reference evidence="10 11" key="1">
    <citation type="submission" date="2016-02" db="EMBL/GenBank/DDBJ databases">
        <authorList>
            <consortium name="Pathogen Informatics"/>
        </authorList>
    </citation>
    <scope>NUCLEOTIDE SEQUENCE [LARGE SCALE GENOMIC DNA]</scope>
    <source>
        <strain evidence="10 11">RC20</strain>
    </source>
</reference>
<evidence type="ECO:0000256" key="1">
    <source>
        <dbReference type="ARBA" id="ARBA00004651"/>
    </source>
</evidence>
<feature type="transmembrane region" description="Helical" evidence="8">
    <location>
        <begin position="67"/>
        <end position="94"/>
    </location>
</feature>
<evidence type="ECO:0000256" key="5">
    <source>
        <dbReference type="ARBA" id="ARBA00023136"/>
    </source>
</evidence>
<dbReference type="InterPro" id="IPR051204">
    <property type="entry name" value="ABC_transp_perm/SBD"/>
</dbReference>
<dbReference type="SUPFAM" id="SSF53850">
    <property type="entry name" value="Periplasmic binding protein-like II"/>
    <property type="match status" value="1"/>
</dbReference>
<evidence type="ECO:0000256" key="3">
    <source>
        <dbReference type="ARBA" id="ARBA00022692"/>
    </source>
</evidence>
<dbReference type="RefSeq" id="WP_075539974.1">
    <property type="nucleotide sequence ID" value="NZ_CP053844.1"/>
</dbReference>
<gene>
    <name evidence="10" type="primary">opuCC</name>
    <name evidence="10" type="ORF">ERS672216_00393</name>
</gene>
<sequence length="503" mass="55127">MNRVLLTLNERSDELINATLTHIQISLLSLIIALVIAIPLGIYLSYHKKFAEFIIGLSGVMQTVPSLALLGLLIPFVGIGTTPAVIALVVYALLPILRNTYTGLNGVDPIYTLAARAMGMNWAKRLLKIQLPLAMPVIMAGVRTAMVLIIATATLAALIGAGGLGELILLGLDRNDNALILLGAIPAALLAIGFDYLLRKISVLKLKQILACFIGVIIVFGGLNLALNHQSKGLVIAGKLGSEPEILINIYKILIHDEMPDLKIELKSGLGKTSFVFNALRSNDIDIYPEFSGTAVVSLLKQAPKSGGANAVYQQAKDGLKSEFDIITLGQMKYNNTYAIAVKKDFADKFGLKNISDLNHVQDKIIAGFTREFNDRDDGYKGLKDSYGFEFKKVVLLEPKLRYTALKNGEVNLIDAYATDSELQRYNLVVLKDDRNFFPPYQGFAMVKASMLEKYPKLETALNKLNGKISDEQMRKMNYDVAVNGKDAHDVALKFLQEIGLKK</sequence>
<dbReference type="Pfam" id="PF04069">
    <property type="entry name" value="OpuAC"/>
    <property type="match status" value="1"/>
</dbReference>
<keyword evidence="4 8" id="KW-1133">Transmembrane helix</keyword>
<dbReference type="FunFam" id="1.10.3720.10:FF:000001">
    <property type="entry name" value="Glycine betaine ABC transporter, permease"/>
    <property type="match status" value="1"/>
</dbReference>
<feature type="transmembrane region" description="Helical" evidence="8">
    <location>
        <begin position="209"/>
        <end position="227"/>
    </location>
</feature>